<dbReference type="Pfam" id="PF12697">
    <property type="entry name" value="Abhydrolase_6"/>
    <property type="match status" value="1"/>
</dbReference>
<dbReference type="GO" id="GO:0016020">
    <property type="term" value="C:membrane"/>
    <property type="evidence" value="ECO:0007669"/>
    <property type="project" value="UniProtKB-SubCell"/>
</dbReference>
<evidence type="ECO:0000256" key="3">
    <source>
        <dbReference type="ARBA" id="ARBA00022490"/>
    </source>
</evidence>
<evidence type="ECO:0000259" key="15">
    <source>
        <dbReference type="Pfam" id="PF12697"/>
    </source>
</evidence>
<dbReference type="SUPFAM" id="SSF53474">
    <property type="entry name" value="alpha/beta-Hydrolases"/>
    <property type="match status" value="1"/>
</dbReference>
<evidence type="ECO:0000313" key="17">
    <source>
        <dbReference type="Proteomes" id="UP001249851"/>
    </source>
</evidence>
<dbReference type="FunFam" id="3.40.50.1820:FF:000093">
    <property type="entry name" value="protein ABHD14A isoform X1"/>
    <property type="match status" value="1"/>
</dbReference>
<evidence type="ECO:0000256" key="13">
    <source>
        <dbReference type="ARBA" id="ARBA00079023"/>
    </source>
</evidence>
<keyword evidence="4 14" id="KW-0812">Transmembrane</keyword>
<dbReference type="GO" id="GO:0005737">
    <property type="term" value="C:cytoplasm"/>
    <property type="evidence" value="ECO:0007669"/>
    <property type="project" value="UniProtKB-SubCell"/>
</dbReference>
<name>A0AAD9VCB6_ACRCE</name>
<evidence type="ECO:0000256" key="4">
    <source>
        <dbReference type="ARBA" id="ARBA00022692"/>
    </source>
</evidence>
<evidence type="ECO:0000256" key="2">
    <source>
        <dbReference type="ARBA" id="ARBA00004606"/>
    </source>
</evidence>
<comment type="function">
    <text evidence="11">Possible role in granule neuron development.</text>
</comment>
<feature type="domain" description="AB hydrolase-1" evidence="15">
    <location>
        <begin position="86"/>
        <end position="169"/>
    </location>
</feature>
<evidence type="ECO:0000256" key="10">
    <source>
        <dbReference type="ARBA" id="ARBA00037942"/>
    </source>
</evidence>
<dbReference type="InterPro" id="IPR029058">
    <property type="entry name" value="AB_hydrolase_fold"/>
</dbReference>
<organism evidence="16 17">
    <name type="scientific">Acropora cervicornis</name>
    <name type="common">Staghorn coral</name>
    <dbReference type="NCBI Taxonomy" id="6130"/>
    <lineage>
        <taxon>Eukaryota</taxon>
        <taxon>Metazoa</taxon>
        <taxon>Cnidaria</taxon>
        <taxon>Anthozoa</taxon>
        <taxon>Hexacorallia</taxon>
        <taxon>Scleractinia</taxon>
        <taxon>Astrocoeniina</taxon>
        <taxon>Acroporidae</taxon>
        <taxon>Acropora</taxon>
    </lineage>
</organism>
<keyword evidence="6" id="KW-0735">Signal-anchor</keyword>
<evidence type="ECO:0000256" key="14">
    <source>
        <dbReference type="SAM" id="Phobius"/>
    </source>
</evidence>
<dbReference type="EMBL" id="JARQWQ010000010">
    <property type="protein sequence ID" value="KAK2569104.1"/>
    <property type="molecule type" value="Genomic_DNA"/>
</dbReference>
<accession>A0AAD9VCB6</accession>
<dbReference type="InterPro" id="IPR000073">
    <property type="entry name" value="AB_hydrolase_1"/>
</dbReference>
<comment type="similarity">
    <text evidence="10">Belongs to the AB hydrolase superfamily. ABHD14 family.</text>
</comment>
<feature type="transmembrane region" description="Helical" evidence="14">
    <location>
        <begin position="30"/>
        <end position="52"/>
    </location>
</feature>
<keyword evidence="3" id="KW-0963">Cytoplasm</keyword>
<gene>
    <name evidence="16" type="ORF">P5673_005990</name>
</gene>
<comment type="caution">
    <text evidence="16">The sequence shown here is derived from an EMBL/GenBank/DDBJ whole genome shotgun (WGS) entry which is preliminary data.</text>
</comment>
<keyword evidence="9" id="KW-0325">Glycoprotein</keyword>
<evidence type="ECO:0000256" key="9">
    <source>
        <dbReference type="ARBA" id="ARBA00023180"/>
    </source>
</evidence>
<keyword evidence="17" id="KW-1185">Reference proteome</keyword>
<comment type="subcellular location">
    <subcellularLocation>
        <location evidence="1">Cytoplasm</location>
    </subcellularLocation>
    <subcellularLocation>
        <location evidence="2">Membrane</location>
        <topology evidence="2">Single-pass type II membrane protein</topology>
    </subcellularLocation>
</comment>
<reference evidence="16" key="2">
    <citation type="journal article" date="2023" name="Science">
        <title>Genomic signatures of disease resistance in endangered staghorn corals.</title>
        <authorList>
            <person name="Vollmer S.V."/>
            <person name="Selwyn J.D."/>
            <person name="Despard B.A."/>
            <person name="Roesel C.L."/>
        </authorList>
    </citation>
    <scope>NUCLEOTIDE SEQUENCE</scope>
    <source>
        <strain evidence="16">K2</strain>
    </source>
</reference>
<protein>
    <recommendedName>
        <fullName evidence="12">Protein ABHD14A</fullName>
    </recommendedName>
    <alternativeName>
        <fullName evidence="13">Alpha/beta hydrolase domain-containing protein 14A</fullName>
    </alternativeName>
</protein>
<evidence type="ECO:0000256" key="5">
    <source>
        <dbReference type="ARBA" id="ARBA00022801"/>
    </source>
</evidence>
<evidence type="ECO:0000256" key="6">
    <source>
        <dbReference type="ARBA" id="ARBA00022968"/>
    </source>
</evidence>
<evidence type="ECO:0000256" key="12">
    <source>
        <dbReference type="ARBA" id="ARBA00073591"/>
    </source>
</evidence>
<keyword evidence="5" id="KW-0378">Hydrolase</keyword>
<dbReference type="GO" id="GO:0016787">
    <property type="term" value="F:hydrolase activity"/>
    <property type="evidence" value="ECO:0007669"/>
    <property type="project" value="UniProtKB-KW"/>
</dbReference>
<evidence type="ECO:0000256" key="7">
    <source>
        <dbReference type="ARBA" id="ARBA00022989"/>
    </source>
</evidence>
<proteinExistence type="inferred from homology"/>
<dbReference type="PANTHER" id="PTHR46197">
    <property type="entry name" value="PROTEIN ABHD14B-LIKE"/>
    <property type="match status" value="1"/>
</dbReference>
<keyword evidence="8 14" id="KW-0472">Membrane</keyword>
<dbReference type="Proteomes" id="UP001249851">
    <property type="component" value="Unassembled WGS sequence"/>
</dbReference>
<sequence>MSSALIVPLSSSSKLPYCMKAKGGRFATVAVNWRVIIGVSLASVVVVFYYLLMTAEPEFRGLMKWDGKVNGVFYRRESPPNSRFSVLLLHGQSFSSQTWDDLGTLKFLRSKNYDAVAIDLPGFGNSKDFDSIPNTRKKRFDLLATIIGKLKIERPVIVSPSMSGSYSLPYIFDGGDGRNLRGFVPVAPVGTGDYTKEDYESIHFPTLIVLGENDQTIGKSSLRNLAKIPGCEIHMIKGAGHACYMNNPEEFHQSLDKFLSKVFSVNSEKPKTVVLA</sequence>
<dbReference type="PANTHER" id="PTHR46197:SF3">
    <property type="entry name" value="AB HYDROLASE-1 DOMAIN-CONTAINING PROTEIN"/>
    <property type="match status" value="1"/>
</dbReference>
<dbReference type="Gene3D" id="3.40.50.1820">
    <property type="entry name" value="alpha/beta hydrolase"/>
    <property type="match status" value="1"/>
</dbReference>
<evidence type="ECO:0000313" key="16">
    <source>
        <dbReference type="EMBL" id="KAK2569104.1"/>
    </source>
</evidence>
<evidence type="ECO:0000256" key="11">
    <source>
        <dbReference type="ARBA" id="ARBA00056841"/>
    </source>
</evidence>
<dbReference type="AlphaFoldDB" id="A0AAD9VCB6"/>
<keyword evidence="7 14" id="KW-1133">Transmembrane helix</keyword>
<reference evidence="16" key="1">
    <citation type="journal article" date="2023" name="G3 (Bethesda)">
        <title>Whole genome assembly and annotation of the endangered Caribbean coral Acropora cervicornis.</title>
        <authorList>
            <person name="Selwyn J.D."/>
            <person name="Vollmer S.V."/>
        </authorList>
    </citation>
    <scope>NUCLEOTIDE SEQUENCE</scope>
    <source>
        <strain evidence="16">K2</strain>
    </source>
</reference>
<evidence type="ECO:0000256" key="8">
    <source>
        <dbReference type="ARBA" id="ARBA00023136"/>
    </source>
</evidence>
<evidence type="ECO:0000256" key="1">
    <source>
        <dbReference type="ARBA" id="ARBA00004496"/>
    </source>
</evidence>